<accession>A0AA38IK48</accession>
<feature type="compositionally biased region" description="Basic and acidic residues" evidence="1">
    <location>
        <begin position="59"/>
        <end position="71"/>
    </location>
</feature>
<sequence length="352" mass="40185">MDKHDNGRRRRRSRSERRRRSTQEKDARCIGRRSTPRSPSSTRNRRRQVEEQSPLARRQSLDGRRSGEECRTTTVSMSVADLSEEIAQGMDRMAGKLRKHTGNEQVSLSTSILNTVIAEFNPLNDDVGEWLNAVDEFATLYNWNDATISHLALGKLRGPAENWYRGLPTKLFTWAEWRAILLENFRPKRDLHKALQAIMQCRPSSKHTLYEYVFIKLSLIHKLKLPLSGEDQVNLIMGGIDDQQIKFAVETAGIKEPHVLPTHFKSLDAIRKHPVSAICSSSVNDTPITSSVKSRPSKITTPQMNQNASYMFKNRHEGHDARVNLRCFACKGYGHTKRYCPGNKDNFPSSRS</sequence>
<name>A0AA38IK48_9CUCU</name>
<dbReference type="EMBL" id="JALNTZ010000004">
    <property type="protein sequence ID" value="KAJ3654854.1"/>
    <property type="molecule type" value="Genomic_DNA"/>
</dbReference>
<evidence type="ECO:0000313" key="2">
    <source>
        <dbReference type="EMBL" id="KAJ3654854.1"/>
    </source>
</evidence>
<dbReference type="GO" id="GO:0003676">
    <property type="term" value="F:nucleic acid binding"/>
    <property type="evidence" value="ECO:0007669"/>
    <property type="project" value="InterPro"/>
</dbReference>
<evidence type="ECO:0000256" key="1">
    <source>
        <dbReference type="SAM" id="MobiDB-lite"/>
    </source>
</evidence>
<evidence type="ECO:0000313" key="3">
    <source>
        <dbReference type="Proteomes" id="UP001168821"/>
    </source>
</evidence>
<dbReference type="AlphaFoldDB" id="A0AA38IK48"/>
<evidence type="ECO:0008006" key="4">
    <source>
        <dbReference type="Google" id="ProtNLM"/>
    </source>
</evidence>
<gene>
    <name evidence="2" type="ORF">Zmor_014012</name>
</gene>
<dbReference type="Proteomes" id="UP001168821">
    <property type="component" value="Unassembled WGS sequence"/>
</dbReference>
<reference evidence="2" key="1">
    <citation type="journal article" date="2023" name="G3 (Bethesda)">
        <title>Whole genome assemblies of Zophobas morio and Tenebrio molitor.</title>
        <authorList>
            <person name="Kaur S."/>
            <person name="Stinson S.A."/>
            <person name="diCenzo G.C."/>
        </authorList>
    </citation>
    <scope>NUCLEOTIDE SEQUENCE</scope>
    <source>
        <strain evidence="2">QUZm001</strain>
    </source>
</reference>
<dbReference type="GO" id="GO:0008270">
    <property type="term" value="F:zinc ion binding"/>
    <property type="evidence" value="ECO:0007669"/>
    <property type="project" value="InterPro"/>
</dbReference>
<organism evidence="2 3">
    <name type="scientific">Zophobas morio</name>
    <dbReference type="NCBI Taxonomy" id="2755281"/>
    <lineage>
        <taxon>Eukaryota</taxon>
        <taxon>Metazoa</taxon>
        <taxon>Ecdysozoa</taxon>
        <taxon>Arthropoda</taxon>
        <taxon>Hexapoda</taxon>
        <taxon>Insecta</taxon>
        <taxon>Pterygota</taxon>
        <taxon>Neoptera</taxon>
        <taxon>Endopterygota</taxon>
        <taxon>Coleoptera</taxon>
        <taxon>Polyphaga</taxon>
        <taxon>Cucujiformia</taxon>
        <taxon>Tenebrionidae</taxon>
        <taxon>Zophobas</taxon>
    </lineage>
</organism>
<keyword evidence="3" id="KW-1185">Reference proteome</keyword>
<comment type="caution">
    <text evidence="2">The sequence shown here is derived from an EMBL/GenBank/DDBJ whole genome shotgun (WGS) entry which is preliminary data.</text>
</comment>
<proteinExistence type="predicted"/>
<dbReference type="SUPFAM" id="SSF57756">
    <property type="entry name" value="Retrovirus zinc finger-like domains"/>
    <property type="match status" value="1"/>
</dbReference>
<feature type="compositionally biased region" description="Basic residues" evidence="1">
    <location>
        <begin position="1"/>
        <end position="20"/>
    </location>
</feature>
<protein>
    <recommendedName>
        <fullName evidence="4">CCHC-type domain-containing protein</fullName>
    </recommendedName>
</protein>
<dbReference type="InterPro" id="IPR036875">
    <property type="entry name" value="Znf_CCHC_sf"/>
</dbReference>
<feature type="region of interest" description="Disordered" evidence="1">
    <location>
        <begin position="1"/>
        <end position="75"/>
    </location>
</feature>